<dbReference type="EMBL" id="FNCF01000001">
    <property type="protein sequence ID" value="SDF63105.1"/>
    <property type="molecule type" value="Genomic_DNA"/>
</dbReference>
<proteinExistence type="predicted"/>
<dbReference type="InterPro" id="IPR023846">
    <property type="entry name" value="CHP04042_MSMEG0570"/>
</dbReference>
<name>A0A1G7MMV2_9ACTN</name>
<dbReference type="AlphaFoldDB" id="A0A1G7MMV2"/>
<accession>A0A1G7MMV2</accession>
<organism evidence="1 2">
    <name type="scientific">Klenkia brasiliensis</name>
    <dbReference type="NCBI Taxonomy" id="333142"/>
    <lineage>
        <taxon>Bacteria</taxon>
        <taxon>Bacillati</taxon>
        <taxon>Actinomycetota</taxon>
        <taxon>Actinomycetes</taxon>
        <taxon>Geodermatophilales</taxon>
        <taxon>Geodermatophilaceae</taxon>
        <taxon>Klenkia</taxon>
    </lineage>
</organism>
<evidence type="ECO:0000313" key="2">
    <source>
        <dbReference type="Proteomes" id="UP000198863"/>
    </source>
</evidence>
<dbReference type="Proteomes" id="UP000198863">
    <property type="component" value="Unassembled WGS sequence"/>
</dbReference>
<keyword evidence="2" id="KW-1185">Reference proteome</keyword>
<reference evidence="2" key="1">
    <citation type="submission" date="2016-10" db="EMBL/GenBank/DDBJ databases">
        <authorList>
            <person name="Varghese N."/>
            <person name="Submissions S."/>
        </authorList>
    </citation>
    <scope>NUCLEOTIDE SEQUENCE [LARGE SCALE GENOMIC DNA]</scope>
    <source>
        <strain evidence="2">DSM 44526</strain>
    </source>
</reference>
<protein>
    <submittedName>
        <fullName evidence="1">MSMEG_0570 family protein</fullName>
    </submittedName>
</protein>
<sequence length="96" mass="10638">MTAMPEVEFDVHWPDGRSEWVYSPSLVVEDVFAAGHPYPVAEFVELARSAMATASDRVQARWGFPCSRAAATLARIEHRAAGFADGEVTVVAFRRR</sequence>
<gene>
    <name evidence="1" type="ORF">SAMN05660324_0719</name>
</gene>
<dbReference type="NCBIfam" id="TIGR04042">
    <property type="entry name" value="MSMEG_0570_fam"/>
    <property type="match status" value="1"/>
</dbReference>
<evidence type="ECO:0000313" key="1">
    <source>
        <dbReference type="EMBL" id="SDF63105.1"/>
    </source>
</evidence>